<dbReference type="GO" id="GO:0005634">
    <property type="term" value="C:nucleus"/>
    <property type="evidence" value="ECO:0007669"/>
    <property type="project" value="UniProtKB-SubCell"/>
</dbReference>
<feature type="domain" description="K-box" evidence="8">
    <location>
        <begin position="87"/>
        <end position="177"/>
    </location>
</feature>
<dbReference type="SUPFAM" id="SSF55455">
    <property type="entry name" value="SRF-like"/>
    <property type="match status" value="1"/>
</dbReference>
<dbReference type="GO" id="GO:0000977">
    <property type="term" value="F:RNA polymerase II transcription regulatory region sequence-specific DNA binding"/>
    <property type="evidence" value="ECO:0007669"/>
    <property type="project" value="InterPro"/>
</dbReference>
<reference evidence="9 10" key="1">
    <citation type="journal article" date="2019" name="Plant Biotechnol. J.">
        <title>The red bayberry genome and genetic basis of sex determination.</title>
        <authorList>
            <person name="Jia H.M."/>
            <person name="Jia H.J."/>
            <person name="Cai Q.L."/>
            <person name="Wang Y."/>
            <person name="Zhao H.B."/>
            <person name="Yang W.F."/>
            <person name="Wang G.Y."/>
            <person name="Li Y.H."/>
            <person name="Zhan D.L."/>
            <person name="Shen Y.T."/>
            <person name="Niu Q.F."/>
            <person name="Chang L."/>
            <person name="Qiu J."/>
            <person name="Zhao L."/>
            <person name="Xie H.B."/>
            <person name="Fu W.Y."/>
            <person name="Jin J."/>
            <person name="Li X.W."/>
            <person name="Jiao Y."/>
            <person name="Zhou C.C."/>
            <person name="Tu T."/>
            <person name="Chai C.Y."/>
            <person name="Gao J.L."/>
            <person name="Fan L.J."/>
            <person name="van de Weg E."/>
            <person name="Wang J.Y."/>
            <person name="Gao Z.S."/>
        </authorList>
    </citation>
    <scope>NUCLEOTIDE SEQUENCE [LARGE SCALE GENOMIC DNA]</scope>
    <source>
        <tissue evidence="9">Leaves</tissue>
    </source>
</reference>
<dbReference type="InterPro" id="IPR036879">
    <property type="entry name" value="TF_MADSbox_sf"/>
</dbReference>
<dbReference type="SMR" id="A0A6A1UQC3"/>
<evidence type="ECO:0000256" key="4">
    <source>
        <dbReference type="ARBA" id="ARBA00023163"/>
    </source>
</evidence>
<dbReference type="Gene3D" id="3.40.1810.10">
    <property type="entry name" value="Transcription factor, MADS-box"/>
    <property type="match status" value="1"/>
</dbReference>
<evidence type="ECO:0000256" key="1">
    <source>
        <dbReference type="ARBA" id="ARBA00004123"/>
    </source>
</evidence>
<dbReference type="Pfam" id="PF01486">
    <property type="entry name" value="K-box"/>
    <property type="match status" value="1"/>
</dbReference>
<evidence type="ECO:0000313" key="9">
    <source>
        <dbReference type="EMBL" id="KAB1201280.1"/>
    </source>
</evidence>
<keyword evidence="5" id="KW-0539">Nucleus</keyword>
<keyword evidence="3" id="KW-0238">DNA-binding</keyword>
<dbReference type="InterPro" id="IPR002100">
    <property type="entry name" value="TF_MADSbox"/>
</dbReference>
<evidence type="ECO:0000256" key="3">
    <source>
        <dbReference type="ARBA" id="ARBA00023125"/>
    </source>
</evidence>
<dbReference type="GO" id="GO:0045944">
    <property type="term" value="P:positive regulation of transcription by RNA polymerase II"/>
    <property type="evidence" value="ECO:0007669"/>
    <property type="project" value="InterPro"/>
</dbReference>
<proteinExistence type="predicted"/>
<dbReference type="PROSITE" id="PS50066">
    <property type="entry name" value="MADS_BOX_2"/>
    <property type="match status" value="1"/>
</dbReference>
<dbReference type="PANTHER" id="PTHR48019">
    <property type="entry name" value="SERUM RESPONSE FACTOR HOMOLOG"/>
    <property type="match status" value="1"/>
</dbReference>
<dbReference type="InterPro" id="IPR050142">
    <property type="entry name" value="MADS-box/MEF2_TF"/>
</dbReference>
<evidence type="ECO:0000313" key="10">
    <source>
        <dbReference type="Proteomes" id="UP000516437"/>
    </source>
</evidence>
<dbReference type="Proteomes" id="UP000516437">
    <property type="component" value="Unassembled WGS sequence"/>
</dbReference>
<keyword evidence="4" id="KW-0804">Transcription</keyword>
<comment type="caution">
    <text evidence="9">The sequence shown here is derived from an EMBL/GenBank/DDBJ whole genome shotgun (WGS) entry which is preliminary data.</text>
</comment>
<dbReference type="InterPro" id="IPR002487">
    <property type="entry name" value="TF_Kbox"/>
</dbReference>
<feature type="coiled-coil region" evidence="6">
    <location>
        <begin position="150"/>
        <end position="184"/>
    </location>
</feature>
<dbReference type="AlphaFoldDB" id="A0A6A1UQC3"/>
<dbReference type="OrthoDB" id="1898716at2759"/>
<keyword evidence="6" id="KW-0175">Coiled coil</keyword>
<evidence type="ECO:0000259" key="7">
    <source>
        <dbReference type="PROSITE" id="PS50066"/>
    </source>
</evidence>
<feature type="domain" description="MADS-box" evidence="7">
    <location>
        <begin position="1"/>
        <end position="61"/>
    </location>
</feature>
<dbReference type="GO" id="GO:0046983">
    <property type="term" value="F:protein dimerization activity"/>
    <property type="evidence" value="ECO:0007669"/>
    <property type="project" value="InterPro"/>
</dbReference>
<evidence type="ECO:0000256" key="5">
    <source>
        <dbReference type="ARBA" id="ARBA00023242"/>
    </source>
</evidence>
<gene>
    <name evidence="9" type="ORF">CJ030_MR0G004520</name>
</gene>
<dbReference type="PROSITE" id="PS51297">
    <property type="entry name" value="K_BOX"/>
    <property type="match status" value="1"/>
</dbReference>
<keyword evidence="2" id="KW-0805">Transcription regulation</keyword>
<dbReference type="SMART" id="SM00432">
    <property type="entry name" value="MADS"/>
    <property type="match status" value="1"/>
</dbReference>
<dbReference type="Pfam" id="PF00319">
    <property type="entry name" value="SRF-TF"/>
    <property type="match status" value="1"/>
</dbReference>
<evidence type="ECO:0000259" key="8">
    <source>
        <dbReference type="PROSITE" id="PS51297"/>
    </source>
</evidence>
<comment type="subcellular location">
    <subcellularLocation>
        <location evidence="1">Nucleus</location>
    </subcellularLocation>
</comment>
<organism evidence="9 10">
    <name type="scientific">Morella rubra</name>
    <name type="common">Chinese bayberry</name>
    <dbReference type="NCBI Taxonomy" id="262757"/>
    <lineage>
        <taxon>Eukaryota</taxon>
        <taxon>Viridiplantae</taxon>
        <taxon>Streptophyta</taxon>
        <taxon>Embryophyta</taxon>
        <taxon>Tracheophyta</taxon>
        <taxon>Spermatophyta</taxon>
        <taxon>Magnoliopsida</taxon>
        <taxon>eudicotyledons</taxon>
        <taxon>Gunneridae</taxon>
        <taxon>Pentapetalae</taxon>
        <taxon>rosids</taxon>
        <taxon>fabids</taxon>
        <taxon>Fagales</taxon>
        <taxon>Myricaceae</taxon>
        <taxon>Morella</taxon>
    </lineage>
</organism>
<dbReference type="CDD" id="cd00265">
    <property type="entry name" value="MADS_MEF2_like"/>
    <property type="match status" value="1"/>
</dbReference>
<evidence type="ECO:0000256" key="2">
    <source>
        <dbReference type="ARBA" id="ARBA00023015"/>
    </source>
</evidence>
<dbReference type="GO" id="GO:0003700">
    <property type="term" value="F:DNA-binding transcription factor activity"/>
    <property type="evidence" value="ECO:0007669"/>
    <property type="project" value="InterPro"/>
</dbReference>
<dbReference type="PRINTS" id="PR00404">
    <property type="entry name" value="MADSDOMAIN"/>
</dbReference>
<dbReference type="EMBL" id="RXIC02000084">
    <property type="protein sequence ID" value="KAB1201280.1"/>
    <property type="molecule type" value="Genomic_DNA"/>
</dbReference>
<evidence type="ECO:0000256" key="6">
    <source>
        <dbReference type="SAM" id="Coils"/>
    </source>
</evidence>
<keyword evidence="10" id="KW-1185">Reference proteome</keyword>
<sequence length="197" mass="22984">MGRKKVVLKRIEENSSRQVTFSKRRNGLIKKARELSVLSDAEVALLVFSSRGKLYEFCSGNSFANILERHQGHFKEEISTSRGLNHIESYHSDDASLQSHAELLEQFQKKPEGPDIERLNVEDLEQLEKQLDTALTRTRSRKMQLQMESVTILHERERMLREENEQLKMEIAEMRNRKDRTETVADPPQLKTICFLT</sequence>
<dbReference type="InterPro" id="IPR033896">
    <property type="entry name" value="MEF2-like_N"/>
</dbReference>
<name>A0A6A1UQC3_9ROSI</name>
<accession>A0A6A1UQC3</accession>
<protein>
    <submittedName>
        <fullName evidence="9">MADS-box transcription factor 6</fullName>
    </submittedName>
</protein>